<organism evidence="1">
    <name type="scientific">Anguilla anguilla</name>
    <name type="common">European freshwater eel</name>
    <name type="synonym">Muraena anguilla</name>
    <dbReference type="NCBI Taxonomy" id="7936"/>
    <lineage>
        <taxon>Eukaryota</taxon>
        <taxon>Metazoa</taxon>
        <taxon>Chordata</taxon>
        <taxon>Craniata</taxon>
        <taxon>Vertebrata</taxon>
        <taxon>Euteleostomi</taxon>
        <taxon>Actinopterygii</taxon>
        <taxon>Neopterygii</taxon>
        <taxon>Teleostei</taxon>
        <taxon>Anguilliformes</taxon>
        <taxon>Anguillidae</taxon>
        <taxon>Anguilla</taxon>
    </lineage>
</organism>
<name>A0A0E9S4U3_ANGAN</name>
<reference evidence="1" key="1">
    <citation type="submission" date="2014-11" db="EMBL/GenBank/DDBJ databases">
        <authorList>
            <person name="Amaro Gonzalez C."/>
        </authorList>
    </citation>
    <scope>NUCLEOTIDE SEQUENCE</scope>
</reference>
<accession>A0A0E9S4U3</accession>
<protein>
    <submittedName>
        <fullName evidence="1">Uncharacterized protein</fullName>
    </submittedName>
</protein>
<reference evidence="1" key="2">
    <citation type="journal article" date="2015" name="Fish Shellfish Immunol.">
        <title>Early steps in the European eel (Anguilla anguilla)-Vibrio vulnificus interaction in the gills: Role of the RtxA13 toxin.</title>
        <authorList>
            <person name="Callol A."/>
            <person name="Pajuelo D."/>
            <person name="Ebbesson L."/>
            <person name="Teles M."/>
            <person name="MacKenzie S."/>
            <person name="Amaro C."/>
        </authorList>
    </citation>
    <scope>NUCLEOTIDE SEQUENCE</scope>
</reference>
<evidence type="ECO:0000313" key="1">
    <source>
        <dbReference type="EMBL" id="JAH36439.1"/>
    </source>
</evidence>
<sequence length="40" mass="4728">MYETCCGLFKSVCWVFFKPPMYDYNTDCLTDVQIDLGFFS</sequence>
<dbReference type="AlphaFoldDB" id="A0A0E9S4U3"/>
<dbReference type="EMBL" id="GBXM01072138">
    <property type="protein sequence ID" value="JAH36439.1"/>
    <property type="molecule type" value="Transcribed_RNA"/>
</dbReference>
<proteinExistence type="predicted"/>